<evidence type="ECO:0000256" key="3">
    <source>
        <dbReference type="ARBA" id="ARBA00023163"/>
    </source>
</evidence>
<accession>A0A1T4LX00</accession>
<keyword evidence="6" id="KW-1185">Reference proteome</keyword>
<dbReference type="GO" id="GO:0043565">
    <property type="term" value="F:sequence-specific DNA binding"/>
    <property type="evidence" value="ECO:0007669"/>
    <property type="project" value="InterPro"/>
</dbReference>
<evidence type="ECO:0000313" key="5">
    <source>
        <dbReference type="EMBL" id="SJZ59171.1"/>
    </source>
</evidence>
<gene>
    <name evidence="5" type="ORF">SAMN02745174_01002</name>
</gene>
<dbReference type="STRING" id="180163.SAMN02745174_01002"/>
<dbReference type="OrthoDB" id="92687at2"/>
<organism evidence="5 6">
    <name type="scientific">Cetobacterium ceti</name>
    <dbReference type="NCBI Taxonomy" id="180163"/>
    <lineage>
        <taxon>Bacteria</taxon>
        <taxon>Fusobacteriati</taxon>
        <taxon>Fusobacteriota</taxon>
        <taxon>Fusobacteriia</taxon>
        <taxon>Fusobacteriales</taxon>
        <taxon>Fusobacteriaceae</taxon>
        <taxon>Cetobacterium</taxon>
    </lineage>
</organism>
<dbReference type="Pfam" id="PF12833">
    <property type="entry name" value="HTH_18"/>
    <property type="match status" value="1"/>
</dbReference>
<dbReference type="EMBL" id="FUWX01000007">
    <property type="protein sequence ID" value="SJZ59171.1"/>
    <property type="molecule type" value="Genomic_DNA"/>
</dbReference>
<dbReference type="PROSITE" id="PS01124">
    <property type="entry name" value="HTH_ARAC_FAMILY_2"/>
    <property type="match status" value="1"/>
</dbReference>
<protein>
    <submittedName>
        <fullName evidence="5">AraC-type DNA-binding protein</fullName>
    </submittedName>
</protein>
<evidence type="ECO:0000256" key="2">
    <source>
        <dbReference type="ARBA" id="ARBA00023125"/>
    </source>
</evidence>
<dbReference type="InterPro" id="IPR050959">
    <property type="entry name" value="MarA-like"/>
</dbReference>
<dbReference type="SUPFAM" id="SSF46689">
    <property type="entry name" value="Homeodomain-like"/>
    <property type="match status" value="1"/>
</dbReference>
<keyword evidence="3" id="KW-0804">Transcription</keyword>
<reference evidence="5 6" key="1">
    <citation type="submission" date="2017-02" db="EMBL/GenBank/DDBJ databases">
        <authorList>
            <person name="Peterson S.W."/>
        </authorList>
    </citation>
    <scope>NUCLEOTIDE SEQUENCE [LARGE SCALE GENOMIC DNA]</scope>
    <source>
        <strain evidence="5 6">ATCC 700028</strain>
    </source>
</reference>
<evidence type="ECO:0000313" key="6">
    <source>
        <dbReference type="Proteomes" id="UP000191153"/>
    </source>
</evidence>
<keyword evidence="1" id="KW-0805">Transcription regulation</keyword>
<proteinExistence type="predicted"/>
<evidence type="ECO:0000256" key="1">
    <source>
        <dbReference type="ARBA" id="ARBA00023015"/>
    </source>
</evidence>
<dbReference type="PANTHER" id="PTHR47504:SF5">
    <property type="entry name" value="RIGHT ORIGIN-BINDING PROTEIN"/>
    <property type="match status" value="1"/>
</dbReference>
<dbReference type="PANTHER" id="PTHR47504">
    <property type="entry name" value="RIGHT ORIGIN-BINDING PROTEIN"/>
    <property type="match status" value="1"/>
</dbReference>
<sequence length="261" mass="31059">MYLKRDSEFFTIVRVSGKDVPEKSFSYFKENSITIRINFTGEVFYENLRDIFSEGEILINKNYNLGEYRILTPNIDYVLINLKESFLKILGEINFKEGYINKLPWFLSRKYLDILKDFKNCHLIDLVLLKMVGELLLELDQRSDFFNLDEQLKLLRDMEKYILENIENKITVHKVEKKFLLNKNSVVRIFLDNFNMYPSEYILNKKLETVAKKLLLGEERVLDISVDLDFSSPSFLARAFKDKYGLTPLHFRKRKRISIAF</sequence>
<keyword evidence="2 5" id="KW-0238">DNA-binding</keyword>
<feature type="domain" description="HTH araC/xylS-type" evidence="4">
    <location>
        <begin position="156"/>
        <end position="254"/>
    </location>
</feature>
<dbReference type="SMART" id="SM00342">
    <property type="entry name" value="HTH_ARAC"/>
    <property type="match status" value="1"/>
</dbReference>
<dbReference type="Gene3D" id="1.10.10.60">
    <property type="entry name" value="Homeodomain-like"/>
    <property type="match status" value="2"/>
</dbReference>
<dbReference type="RefSeq" id="WP_078693517.1">
    <property type="nucleotide sequence ID" value="NZ_FUWX01000007.1"/>
</dbReference>
<evidence type="ECO:0000259" key="4">
    <source>
        <dbReference type="PROSITE" id="PS01124"/>
    </source>
</evidence>
<dbReference type="Proteomes" id="UP000191153">
    <property type="component" value="Unassembled WGS sequence"/>
</dbReference>
<dbReference type="AlphaFoldDB" id="A0A1T4LX00"/>
<dbReference type="InterPro" id="IPR009057">
    <property type="entry name" value="Homeodomain-like_sf"/>
</dbReference>
<name>A0A1T4LX00_9FUSO</name>
<dbReference type="GO" id="GO:0003700">
    <property type="term" value="F:DNA-binding transcription factor activity"/>
    <property type="evidence" value="ECO:0007669"/>
    <property type="project" value="InterPro"/>
</dbReference>
<dbReference type="InterPro" id="IPR018060">
    <property type="entry name" value="HTH_AraC"/>
</dbReference>